<feature type="compositionally biased region" description="Polar residues" evidence="2">
    <location>
        <begin position="256"/>
        <end position="271"/>
    </location>
</feature>
<name>A0A5J4N867_9TREM</name>
<gene>
    <name evidence="5" type="ORF">DEA37_0010149</name>
</gene>
<evidence type="ECO:0000313" key="6">
    <source>
        <dbReference type="Proteomes" id="UP000324629"/>
    </source>
</evidence>
<dbReference type="GO" id="GO:0005509">
    <property type="term" value="F:calcium ion binding"/>
    <property type="evidence" value="ECO:0007669"/>
    <property type="project" value="InterPro"/>
</dbReference>
<evidence type="ECO:0000313" key="5">
    <source>
        <dbReference type="EMBL" id="KAA3671570.1"/>
    </source>
</evidence>
<keyword evidence="6" id="KW-1185">Reference proteome</keyword>
<dbReference type="SUPFAM" id="SSF47473">
    <property type="entry name" value="EF-hand"/>
    <property type="match status" value="1"/>
</dbReference>
<comment type="caution">
    <text evidence="5">The sequence shown here is derived from an EMBL/GenBank/DDBJ whole genome shotgun (WGS) entry which is preliminary data.</text>
</comment>
<feature type="region of interest" description="Disordered" evidence="2">
    <location>
        <begin position="203"/>
        <end position="276"/>
    </location>
</feature>
<evidence type="ECO:0000259" key="4">
    <source>
        <dbReference type="PROSITE" id="PS50222"/>
    </source>
</evidence>
<evidence type="ECO:0000259" key="3">
    <source>
        <dbReference type="PROSITE" id="PS50031"/>
    </source>
</evidence>
<dbReference type="InterPro" id="IPR000261">
    <property type="entry name" value="EH_dom"/>
</dbReference>
<dbReference type="Proteomes" id="UP000324629">
    <property type="component" value="Unassembled WGS sequence"/>
</dbReference>
<dbReference type="InterPro" id="IPR002048">
    <property type="entry name" value="EF_hand_dom"/>
</dbReference>
<dbReference type="PROSITE" id="PS50031">
    <property type="entry name" value="EH"/>
    <property type="match status" value="1"/>
</dbReference>
<evidence type="ECO:0000256" key="1">
    <source>
        <dbReference type="ARBA" id="ARBA00022837"/>
    </source>
</evidence>
<feature type="region of interest" description="Disordered" evidence="2">
    <location>
        <begin position="154"/>
        <end position="176"/>
    </location>
</feature>
<evidence type="ECO:0000256" key="2">
    <source>
        <dbReference type="SAM" id="MobiDB-lite"/>
    </source>
</evidence>
<reference evidence="5 6" key="1">
    <citation type="journal article" date="2019" name="Gigascience">
        <title>Whole-genome sequence of the oriental lung fluke Paragonimus westermani.</title>
        <authorList>
            <person name="Oey H."/>
            <person name="Zakrzewski M."/>
            <person name="Narain K."/>
            <person name="Devi K.R."/>
            <person name="Agatsuma T."/>
            <person name="Nawaratna S."/>
            <person name="Gobert G.N."/>
            <person name="Jones M.K."/>
            <person name="Ragan M.A."/>
            <person name="McManus D.P."/>
            <person name="Krause L."/>
        </authorList>
    </citation>
    <scope>NUCLEOTIDE SEQUENCE [LARGE SCALE GENOMIC DNA]</scope>
    <source>
        <strain evidence="5 6">IND2009</strain>
    </source>
</reference>
<proteinExistence type="predicted"/>
<sequence>MRLTPGMNSTTQVNTDTNQEHHQKWLALFTLHPKKEAEYASQFENMFPPSQTELNDPLLTFVDIEQLFIAQFGISSEELQQIWRLADLDRDGLLNKAEFCLASHLAHLHGDKGLSIKDAVSATASYIAKRVPAFQQPAAQPESESEFSLPLSSLEYPLSQNGDNRSDESAKRVRVAADTASGAMGIVIESPDEHSETALLADPDELNNNTDQPSPCRVNNRGSADSESDMGSFDSTTNSALSSSSRTFSDRNSGSCDTNSSGEPNDSSPVRSVSGVLSEKRKGKYNLIFLFSFPDLSMHKNRRIDSIQLLAVATGRRPSKLAHYSGAHRRRLLAYLIREAKAVNHTLLRLNNEMEGEWTELKDQRVNLSAQLQHLGLQPP</sequence>
<dbReference type="PROSITE" id="PS00018">
    <property type="entry name" value="EF_HAND_1"/>
    <property type="match status" value="1"/>
</dbReference>
<dbReference type="Pfam" id="PF12763">
    <property type="entry name" value="EH"/>
    <property type="match status" value="1"/>
</dbReference>
<accession>A0A5J4N867</accession>
<feature type="domain" description="EF-hand" evidence="4">
    <location>
        <begin position="74"/>
        <end position="109"/>
    </location>
</feature>
<dbReference type="SMART" id="SM00027">
    <property type="entry name" value="EH"/>
    <property type="match status" value="1"/>
</dbReference>
<keyword evidence="1" id="KW-0106">Calcium</keyword>
<feature type="compositionally biased region" description="Low complexity" evidence="2">
    <location>
        <begin position="232"/>
        <end position="255"/>
    </location>
</feature>
<protein>
    <submittedName>
        <fullName evidence="5">Uncharacterized protein</fullName>
    </submittedName>
</protein>
<dbReference type="InterPro" id="IPR011992">
    <property type="entry name" value="EF-hand-dom_pair"/>
</dbReference>
<dbReference type="InterPro" id="IPR018247">
    <property type="entry name" value="EF_Hand_1_Ca_BS"/>
</dbReference>
<dbReference type="EMBL" id="QNGE01006187">
    <property type="protein sequence ID" value="KAA3671570.1"/>
    <property type="molecule type" value="Genomic_DNA"/>
</dbReference>
<dbReference type="AlphaFoldDB" id="A0A5J4N867"/>
<dbReference type="Gene3D" id="1.10.238.10">
    <property type="entry name" value="EF-hand"/>
    <property type="match status" value="1"/>
</dbReference>
<dbReference type="PROSITE" id="PS50222">
    <property type="entry name" value="EF_HAND_2"/>
    <property type="match status" value="1"/>
</dbReference>
<feature type="domain" description="EH" evidence="3">
    <location>
        <begin position="35"/>
        <end position="146"/>
    </location>
</feature>
<organism evidence="5 6">
    <name type="scientific">Paragonimus westermani</name>
    <dbReference type="NCBI Taxonomy" id="34504"/>
    <lineage>
        <taxon>Eukaryota</taxon>
        <taxon>Metazoa</taxon>
        <taxon>Spiralia</taxon>
        <taxon>Lophotrochozoa</taxon>
        <taxon>Platyhelminthes</taxon>
        <taxon>Trematoda</taxon>
        <taxon>Digenea</taxon>
        <taxon>Plagiorchiida</taxon>
        <taxon>Troglotremata</taxon>
        <taxon>Troglotrematidae</taxon>
        <taxon>Paragonimus</taxon>
    </lineage>
</organism>